<proteinExistence type="predicted"/>
<reference evidence="2 3" key="1">
    <citation type="submission" date="2017-02" db="EMBL/GenBank/DDBJ databases">
        <title>Draft Genome Sequence of Streptomyces tsukubaensis F601, a Producer of the immunosuppressant tacrolimus FK506.</title>
        <authorList>
            <person name="Zong G."/>
            <person name="Zhong C."/>
            <person name="Fu J."/>
            <person name="Qin R."/>
            <person name="Cao G."/>
        </authorList>
    </citation>
    <scope>NUCLEOTIDE SEQUENCE [LARGE SCALE GENOMIC DNA]</scope>
    <source>
        <strain evidence="2 3">F601</strain>
    </source>
</reference>
<gene>
    <name evidence="2" type="ORF">B1H18_28885</name>
</gene>
<dbReference type="PANTHER" id="PTHR38444:SF1">
    <property type="entry name" value="ENTEROBACTIN BIOSYNTHESIS PROTEIN YBDZ"/>
    <property type="match status" value="1"/>
</dbReference>
<dbReference type="SUPFAM" id="SSF160582">
    <property type="entry name" value="MbtH-like"/>
    <property type="match status" value="1"/>
</dbReference>
<protein>
    <submittedName>
        <fullName evidence="2">MbtH family protein</fullName>
    </submittedName>
</protein>
<dbReference type="InterPro" id="IPR038020">
    <property type="entry name" value="MbtH-like_sf"/>
</dbReference>
<dbReference type="STRING" id="83656.B1H18_28885"/>
<name>A0A1V4A2I8_9ACTN</name>
<accession>A0A1V4A2I8</accession>
<dbReference type="EMBL" id="MVFC01000035">
    <property type="protein sequence ID" value="OON72764.1"/>
    <property type="molecule type" value="Genomic_DNA"/>
</dbReference>
<dbReference type="Proteomes" id="UP000190539">
    <property type="component" value="Unassembled WGS sequence"/>
</dbReference>
<evidence type="ECO:0000259" key="1">
    <source>
        <dbReference type="SMART" id="SM00923"/>
    </source>
</evidence>
<comment type="caution">
    <text evidence="2">The sequence shown here is derived from an EMBL/GenBank/DDBJ whole genome shotgun (WGS) entry which is preliminary data.</text>
</comment>
<dbReference type="GO" id="GO:0005829">
    <property type="term" value="C:cytosol"/>
    <property type="evidence" value="ECO:0007669"/>
    <property type="project" value="TreeGrafter"/>
</dbReference>
<keyword evidence="3" id="KW-1185">Reference proteome</keyword>
<organism evidence="2 3">
    <name type="scientific">Streptomyces tsukubensis</name>
    <dbReference type="NCBI Taxonomy" id="83656"/>
    <lineage>
        <taxon>Bacteria</taxon>
        <taxon>Bacillati</taxon>
        <taxon>Actinomycetota</taxon>
        <taxon>Actinomycetes</taxon>
        <taxon>Kitasatosporales</taxon>
        <taxon>Streptomycetaceae</taxon>
        <taxon>Streptomyces</taxon>
    </lineage>
</organism>
<feature type="domain" description="MbtH-like" evidence="1">
    <location>
        <begin position="3"/>
        <end position="53"/>
    </location>
</feature>
<dbReference type="GO" id="GO:0019290">
    <property type="term" value="P:siderophore biosynthetic process"/>
    <property type="evidence" value="ECO:0007669"/>
    <property type="project" value="TreeGrafter"/>
</dbReference>
<dbReference type="OrthoDB" id="7584480at2"/>
<dbReference type="PANTHER" id="PTHR38444">
    <property type="entry name" value="ENTEROBACTIN BIOSYNTHESIS PROTEIN YBDZ"/>
    <property type="match status" value="1"/>
</dbReference>
<sequence>MSNPFEDPEGTYVVLVNDECQYSLWPAFVAVPDGWHTVFGETDRDAALKYVNDNWKDMRPKSLIEAMEKDESDHEEKARG</sequence>
<dbReference type="InterPro" id="IPR005153">
    <property type="entry name" value="MbtH-like_dom"/>
</dbReference>
<dbReference type="Gene3D" id="3.90.820.10">
    <property type="entry name" value="Structural Genomics, Unknown Function 30-nov-00 1gh9 Mol_id"/>
    <property type="match status" value="1"/>
</dbReference>
<dbReference type="AlphaFoldDB" id="A0A1V4A2I8"/>
<dbReference type="RefSeq" id="WP_077972997.1">
    <property type="nucleotide sequence ID" value="NZ_CP045178.1"/>
</dbReference>
<evidence type="ECO:0000313" key="2">
    <source>
        <dbReference type="EMBL" id="OON72764.1"/>
    </source>
</evidence>
<evidence type="ECO:0000313" key="3">
    <source>
        <dbReference type="Proteomes" id="UP000190539"/>
    </source>
</evidence>
<dbReference type="SMART" id="SM00923">
    <property type="entry name" value="MbtH"/>
    <property type="match status" value="1"/>
</dbReference>
<dbReference type="InterPro" id="IPR037407">
    <property type="entry name" value="MLP_fam"/>
</dbReference>
<dbReference type="Pfam" id="PF03621">
    <property type="entry name" value="MbtH"/>
    <property type="match status" value="1"/>
</dbReference>